<proteinExistence type="predicted"/>
<keyword evidence="3" id="KW-1185">Reference proteome</keyword>
<evidence type="ECO:0000313" key="2">
    <source>
        <dbReference type="EMBL" id="RMC18790.1"/>
    </source>
</evidence>
<reference evidence="2 3" key="1">
    <citation type="submission" date="2018-07" db="EMBL/GenBank/DDBJ databases">
        <title>A high quality draft genome assembly of the barn swallow (H. rustica rustica).</title>
        <authorList>
            <person name="Formenti G."/>
            <person name="Chiara M."/>
            <person name="Poveda L."/>
            <person name="Francoijs K.-J."/>
            <person name="Bonisoli-Alquati A."/>
            <person name="Canova L."/>
            <person name="Gianfranceschi L."/>
            <person name="Horner D.S."/>
            <person name="Saino N."/>
        </authorList>
    </citation>
    <scope>NUCLEOTIDE SEQUENCE [LARGE SCALE GENOMIC DNA]</scope>
    <source>
        <strain evidence="2">Chelidonia</strain>
        <tissue evidence="2">Blood</tissue>
    </source>
</reference>
<gene>
    <name evidence="2" type="ORF">DUI87_04686</name>
</gene>
<dbReference type="EMBL" id="QRBI01000096">
    <property type="protein sequence ID" value="RMC18790.1"/>
    <property type="molecule type" value="Genomic_DNA"/>
</dbReference>
<sequence>MKPPQRFPQADPKCSAMKAPRSLNVGQAQQGELDTPGPAAEASWHPWGSQRHRHTEIIRYLVDPPQILI</sequence>
<evidence type="ECO:0000313" key="3">
    <source>
        <dbReference type="Proteomes" id="UP000269221"/>
    </source>
</evidence>
<evidence type="ECO:0000256" key="1">
    <source>
        <dbReference type="SAM" id="MobiDB-lite"/>
    </source>
</evidence>
<protein>
    <submittedName>
        <fullName evidence="2">Uncharacterized protein</fullName>
    </submittedName>
</protein>
<dbReference type="AlphaFoldDB" id="A0A3M0L6Y4"/>
<feature type="region of interest" description="Disordered" evidence="1">
    <location>
        <begin position="1"/>
        <end position="48"/>
    </location>
</feature>
<comment type="caution">
    <text evidence="2">The sequence shown here is derived from an EMBL/GenBank/DDBJ whole genome shotgun (WGS) entry which is preliminary data.</text>
</comment>
<organism evidence="2 3">
    <name type="scientific">Hirundo rustica rustica</name>
    <dbReference type="NCBI Taxonomy" id="333673"/>
    <lineage>
        <taxon>Eukaryota</taxon>
        <taxon>Metazoa</taxon>
        <taxon>Chordata</taxon>
        <taxon>Craniata</taxon>
        <taxon>Vertebrata</taxon>
        <taxon>Euteleostomi</taxon>
        <taxon>Archelosauria</taxon>
        <taxon>Archosauria</taxon>
        <taxon>Dinosauria</taxon>
        <taxon>Saurischia</taxon>
        <taxon>Theropoda</taxon>
        <taxon>Coelurosauria</taxon>
        <taxon>Aves</taxon>
        <taxon>Neognathae</taxon>
        <taxon>Neoaves</taxon>
        <taxon>Telluraves</taxon>
        <taxon>Australaves</taxon>
        <taxon>Passeriformes</taxon>
        <taxon>Sylvioidea</taxon>
        <taxon>Hirundinidae</taxon>
        <taxon>Hirundo</taxon>
    </lineage>
</organism>
<name>A0A3M0L6Y4_HIRRU</name>
<dbReference type="Proteomes" id="UP000269221">
    <property type="component" value="Unassembled WGS sequence"/>
</dbReference>
<accession>A0A3M0L6Y4</accession>